<comment type="caution">
    <text evidence="2">The sequence shown here is derived from an EMBL/GenBank/DDBJ whole genome shotgun (WGS) entry which is preliminary data.</text>
</comment>
<dbReference type="AlphaFoldDB" id="A0A644WWE3"/>
<dbReference type="EMBL" id="VSSQ01001224">
    <property type="protein sequence ID" value="MPM06383.1"/>
    <property type="molecule type" value="Genomic_DNA"/>
</dbReference>
<keyword evidence="1" id="KW-0472">Membrane</keyword>
<reference evidence="2" key="1">
    <citation type="submission" date="2019-08" db="EMBL/GenBank/DDBJ databases">
        <authorList>
            <person name="Kucharzyk K."/>
            <person name="Murdoch R.W."/>
            <person name="Higgins S."/>
            <person name="Loffler F."/>
        </authorList>
    </citation>
    <scope>NUCLEOTIDE SEQUENCE</scope>
</reference>
<keyword evidence="1" id="KW-1133">Transmembrane helix</keyword>
<sequence length="187" mass="20688">MVTCQGHKLPALRTALVVNPDGPAQLLVGDGRTGYRLQFLLQSCIFVYGIFNTALQPAVLGMRQKEKGKIRVRNAEILRQWSQSIAQGGYDHSGKSVQCPVEGELQAHLGNGAVKGCKVLLCRFYGAGCAPDAERDHVGGVNNFFRHIIRKAAYHLFPCGNIIVKLGSRGFRNDRKLLQQDFNLIHF</sequence>
<name>A0A644WWE3_9ZZZZ</name>
<protein>
    <submittedName>
        <fullName evidence="2">Uncharacterized protein</fullName>
    </submittedName>
</protein>
<feature type="transmembrane region" description="Helical" evidence="1">
    <location>
        <begin position="39"/>
        <end position="61"/>
    </location>
</feature>
<accession>A0A644WWE3</accession>
<organism evidence="2">
    <name type="scientific">bioreactor metagenome</name>
    <dbReference type="NCBI Taxonomy" id="1076179"/>
    <lineage>
        <taxon>unclassified sequences</taxon>
        <taxon>metagenomes</taxon>
        <taxon>ecological metagenomes</taxon>
    </lineage>
</organism>
<evidence type="ECO:0000256" key="1">
    <source>
        <dbReference type="SAM" id="Phobius"/>
    </source>
</evidence>
<evidence type="ECO:0000313" key="2">
    <source>
        <dbReference type="EMBL" id="MPM06383.1"/>
    </source>
</evidence>
<gene>
    <name evidence="2" type="ORF">SDC9_52682</name>
</gene>
<proteinExistence type="predicted"/>
<keyword evidence="1" id="KW-0812">Transmembrane</keyword>